<accession>A0A6G1BZX7</accession>
<comment type="caution">
    <text evidence="1">The sequence shown here is derived from an EMBL/GenBank/DDBJ whole genome shotgun (WGS) entry which is preliminary data.</text>
</comment>
<organism evidence="1 2">
    <name type="scientific">Oryza meyeriana var. granulata</name>
    <dbReference type="NCBI Taxonomy" id="110450"/>
    <lineage>
        <taxon>Eukaryota</taxon>
        <taxon>Viridiplantae</taxon>
        <taxon>Streptophyta</taxon>
        <taxon>Embryophyta</taxon>
        <taxon>Tracheophyta</taxon>
        <taxon>Spermatophyta</taxon>
        <taxon>Magnoliopsida</taxon>
        <taxon>Liliopsida</taxon>
        <taxon>Poales</taxon>
        <taxon>Poaceae</taxon>
        <taxon>BOP clade</taxon>
        <taxon>Oryzoideae</taxon>
        <taxon>Oryzeae</taxon>
        <taxon>Oryzinae</taxon>
        <taxon>Oryza</taxon>
        <taxon>Oryza meyeriana</taxon>
    </lineage>
</organism>
<dbReference type="EMBL" id="SPHZ02000011">
    <property type="protein sequence ID" value="KAF0893472.1"/>
    <property type="molecule type" value="Genomic_DNA"/>
</dbReference>
<proteinExistence type="predicted"/>
<keyword evidence="2" id="KW-1185">Reference proteome</keyword>
<dbReference type="Proteomes" id="UP000479710">
    <property type="component" value="Unassembled WGS sequence"/>
</dbReference>
<reference evidence="1 2" key="1">
    <citation type="submission" date="2019-11" db="EMBL/GenBank/DDBJ databases">
        <title>Whole genome sequence of Oryza granulata.</title>
        <authorList>
            <person name="Li W."/>
        </authorList>
    </citation>
    <scope>NUCLEOTIDE SEQUENCE [LARGE SCALE GENOMIC DNA]</scope>
    <source>
        <strain evidence="2">cv. Menghai</strain>
        <tissue evidence="1">Leaf</tissue>
    </source>
</reference>
<evidence type="ECO:0000313" key="1">
    <source>
        <dbReference type="EMBL" id="KAF0893472.1"/>
    </source>
</evidence>
<name>A0A6G1BZX7_9ORYZ</name>
<protein>
    <submittedName>
        <fullName evidence="1">Uncharacterized protein</fullName>
    </submittedName>
</protein>
<evidence type="ECO:0000313" key="2">
    <source>
        <dbReference type="Proteomes" id="UP000479710"/>
    </source>
</evidence>
<dbReference type="AlphaFoldDB" id="A0A6G1BZX7"/>
<sequence>MALALTTAGGCTPYWRLTASLALFIAAHPQSKTVEAMNGGPGFLRFVPAPPMDACTTNGGVGFIFFTDSSSKESSRC</sequence>
<gene>
    <name evidence="1" type="ORF">E2562_025265</name>
</gene>